<organism evidence="1 2">
    <name type="scientific">Mycolicibacterium fluoranthenivorans</name>
    <dbReference type="NCBI Taxonomy" id="258505"/>
    <lineage>
        <taxon>Bacteria</taxon>
        <taxon>Bacillati</taxon>
        <taxon>Actinomycetota</taxon>
        <taxon>Actinomycetes</taxon>
        <taxon>Mycobacteriales</taxon>
        <taxon>Mycobacteriaceae</taxon>
        <taxon>Mycolicibacterium</taxon>
    </lineage>
</organism>
<name>A0A1G4W1P8_9MYCO</name>
<accession>A0A1G4W1P8</accession>
<evidence type="ECO:0000313" key="1">
    <source>
        <dbReference type="EMBL" id="SCX15321.1"/>
    </source>
</evidence>
<proteinExistence type="predicted"/>
<evidence type="ECO:0000313" key="2">
    <source>
        <dbReference type="Proteomes" id="UP000199707"/>
    </source>
</evidence>
<dbReference type="AlphaFoldDB" id="A0A1G4W1P8"/>
<dbReference type="EMBL" id="FMUB01000004">
    <property type="protein sequence ID" value="SCX15321.1"/>
    <property type="molecule type" value="Genomic_DNA"/>
</dbReference>
<reference evidence="2" key="1">
    <citation type="submission" date="2016-10" db="EMBL/GenBank/DDBJ databases">
        <authorList>
            <person name="Varghese N."/>
            <person name="Submissions S."/>
        </authorList>
    </citation>
    <scope>NUCLEOTIDE SEQUENCE [LARGE SCALE GENOMIC DNA]</scope>
    <source>
        <strain evidence="2">UNC267MFSha1.1M11</strain>
    </source>
</reference>
<gene>
    <name evidence="1" type="ORF">SAMN02799620_02036</name>
</gene>
<sequence>MTGNIASLRSHSDEFAEWRSRLSAALSSIEDIQEGDAQWAQIARDALLDELSPISERLKKAVKRSPAMQAASSGMRTFSLAGIGTLTSSLMGGPLLLPATGLATAKVVEATSTYIEARKRYRADKAVLDIIMAFEGIES</sequence>
<protein>
    <submittedName>
        <fullName evidence="1">Uncharacterized protein</fullName>
    </submittedName>
</protein>
<dbReference type="Proteomes" id="UP000199707">
    <property type="component" value="Unassembled WGS sequence"/>
</dbReference>